<dbReference type="InterPro" id="IPR021815">
    <property type="entry name" value="TsiV"/>
</dbReference>
<dbReference type="STRING" id="378806.STAUR_8089"/>
<dbReference type="RefSeq" id="WP_002611980.1">
    <property type="nucleotide sequence ID" value="NC_014623.1"/>
</dbReference>
<dbReference type="EMBL" id="CP002271">
    <property type="protein sequence ID" value="ADO75844.1"/>
    <property type="molecule type" value="Genomic_DNA"/>
</dbReference>
<dbReference type="AlphaFoldDB" id="Q099N3"/>
<evidence type="ECO:0000313" key="3">
    <source>
        <dbReference type="Proteomes" id="UP000001351"/>
    </source>
</evidence>
<dbReference type="Proteomes" id="UP000001351">
    <property type="component" value="Chromosome"/>
</dbReference>
<reference evidence="2 4" key="1">
    <citation type="submission" date="2006-04" db="EMBL/GenBank/DDBJ databases">
        <authorList>
            <person name="Nierman W.C."/>
        </authorList>
    </citation>
    <scope>NUCLEOTIDE SEQUENCE [LARGE SCALE GENOMIC DNA]</scope>
    <source>
        <strain evidence="2 4">DW4/3-1</strain>
    </source>
</reference>
<dbReference type="Pfam" id="PF11876">
    <property type="entry name" value="TsiV"/>
    <property type="match status" value="2"/>
</dbReference>
<dbReference type="EMBL" id="AAMD01000017">
    <property type="protein sequence ID" value="EAU68403.1"/>
    <property type="molecule type" value="Genomic_DNA"/>
</dbReference>
<dbReference type="KEGG" id="sur:STAUR_8089"/>
<accession>Q099N3</accession>
<name>Q099N3_STIAD</name>
<organism evidence="2 4">
    <name type="scientific">Stigmatella aurantiaca (strain DW4/3-1)</name>
    <dbReference type="NCBI Taxonomy" id="378806"/>
    <lineage>
        <taxon>Bacteria</taxon>
        <taxon>Pseudomonadati</taxon>
        <taxon>Myxococcota</taxon>
        <taxon>Myxococcia</taxon>
        <taxon>Myxococcales</taxon>
        <taxon>Cystobacterineae</taxon>
        <taxon>Archangiaceae</taxon>
        <taxon>Stigmatella</taxon>
    </lineage>
</organism>
<proteinExistence type="predicted"/>
<keyword evidence="3" id="KW-1185">Reference proteome</keyword>
<dbReference type="Proteomes" id="UP000032702">
    <property type="component" value="Unassembled WGS sequence"/>
</dbReference>
<reference evidence="1 3" key="2">
    <citation type="journal article" date="2011" name="Mol. Biol. Evol.">
        <title>Comparative genomic analysis of fruiting body formation in Myxococcales.</title>
        <authorList>
            <person name="Huntley S."/>
            <person name="Hamann N."/>
            <person name="Wegener-Feldbrugge S."/>
            <person name="Treuner-Lange A."/>
            <person name="Kube M."/>
            <person name="Reinhardt R."/>
            <person name="Klages S."/>
            <person name="Muller R."/>
            <person name="Ronning C.M."/>
            <person name="Nierman W.C."/>
            <person name="Sogaard-Andersen L."/>
        </authorList>
    </citation>
    <scope>NUCLEOTIDE SEQUENCE [LARGE SCALE GENOMIC DNA]</scope>
    <source>
        <strain evidence="1 3">DW4/3-1</strain>
    </source>
</reference>
<dbReference type="eggNOG" id="ENOG50339VQ">
    <property type="taxonomic scope" value="Bacteria"/>
</dbReference>
<dbReference type="HOGENOM" id="CLU_1266255_0_0_7"/>
<sequence length="218" mass="24425">MRHPHSEVAQGVLTALEHYRSAIGSDGLDLYADDDGAWWKRDEEGWDLILRKLHRPHRANIHLVDASADGHRYRFDYDGKRLGSPALVHEPGAVSAVAFWLPTEYLEEQGPVPGVGYSRSGETLLGHWHEGEDHLLGATGLRSRLSCPGTQVEEMEGGRAVVTRGASPEAGDTEAGQMLPGYRELAQVLEPWLYQETFLPGSAFSEEELRRWERRFLD</sequence>
<protein>
    <submittedName>
        <fullName evidence="2">Uncharacterized protein</fullName>
    </submittedName>
</protein>
<dbReference type="OrthoDB" id="9179973at2"/>
<evidence type="ECO:0000313" key="4">
    <source>
        <dbReference type="Proteomes" id="UP000032702"/>
    </source>
</evidence>
<evidence type="ECO:0000313" key="2">
    <source>
        <dbReference type="EMBL" id="EAU68403.1"/>
    </source>
</evidence>
<gene>
    <name evidence="1" type="ordered locus">STAUR_8089</name>
    <name evidence="2" type="ORF">STIAU_3315</name>
</gene>
<evidence type="ECO:0000313" key="1">
    <source>
        <dbReference type="EMBL" id="ADO75844.1"/>
    </source>
</evidence>